<dbReference type="CDD" id="cd00293">
    <property type="entry name" value="USP-like"/>
    <property type="match status" value="1"/>
</dbReference>
<dbReference type="PANTHER" id="PTHR46268">
    <property type="entry name" value="STRESS RESPONSE PROTEIN NHAX"/>
    <property type="match status" value="1"/>
</dbReference>
<keyword evidence="4" id="KW-1185">Reference proteome</keyword>
<dbReference type="EMBL" id="JAUOZS010000001">
    <property type="protein sequence ID" value="MDT8900581.1"/>
    <property type="molecule type" value="Genomic_DNA"/>
</dbReference>
<organism evidence="3 4">
    <name type="scientific">Anaeroselena agilis</name>
    <dbReference type="NCBI Taxonomy" id="3063788"/>
    <lineage>
        <taxon>Bacteria</taxon>
        <taxon>Bacillati</taxon>
        <taxon>Bacillota</taxon>
        <taxon>Negativicutes</taxon>
        <taxon>Acetonemataceae</taxon>
        <taxon>Anaeroselena</taxon>
    </lineage>
</organism>
<dbReference type="PRINTS" id="PR01438">
    <property type="entry name" value="UNVRSLSTRESS"/>
</dbReference>
<feature type="domain" description="UspA" evidence="2">
    <location>
        <begin position="2"/>
        <end position="144"/>
    </location>
</feature>
<dbReference type="InterPro" id="IPR014729">
    <property type="entry name" value="Rossmann-like_a/b/a_fold"/>
</dbReference>
<name>A0ABU3NUT6_9FIRM</name>
<sequence>MKRNILLPFDGSTNAIAALQQAIILAKALDEEVILLNVQPTFHTAHTKLFFNENEIHEYQLQLCQETADPAIQILKDSGASFEVRLRVGVPKDIIVQEASREGEDGVRLIVMGSRGLNPIIGAFLGTTSYGVLQEAPCPVLIVPYRETEEPEAGPQLP</sequence>
<dbReference type="Proteomes" id="UP001254848">
    <property type="component" value="Unassembled WGS sequence"/>
</dbReference>
<dbReference type="PANTHER" id="PTHR46268:SF6">
    <property type="entry name" value="UNIVERSAL STRESS PROTEIN UP12"/>
    <property type="match status" value="1"/>
</dbReference>
<proteinExistence type="inferred from homology"/>
<evidence type="ECO:0000313" key="4">
    <source>
        <dbReference type="Proteomes" id="UP001254848"/>
    </source>
</evidence>
<reference evidence="3 4" key="1">
    <citation type="submission" date="2023-07" db="EMBL/GenBank/DDBJ databases">
        <title>The novel representative of Negativicutes class, Anaeroselena agilis gen. nov. sp. nov.</title>
        <authorList>
            <person name="Prokofeva M.I."/>
            <person name="Elcheninov A.G."/>
            <person name="Klyukina A."/>
            <person name="Kublanov I.V."/>
            <person name="Frolov E.N."/>
            <person name="Podosokorskaya O.A."/>
        </authorList>
    </citation>
    <scope>NUCLEOTIDE SEQUENCE [LARGE SCALE GENOMIC DNA]</scope>
    <source>
        <strain evidence="3 4">4137-cl</strain>
    </source>
</reference>
<evidence type="ECO:0000313" key="3">
    <source>
        <dbReference type="EMBL" id="MDT8900581.1"/>
    </source>
</evidence>
<comment type="similarity">
    <text evidence="1">Belongs to the universal stress protein A family.</text>
</comment>
<comment type="caution">
    <text evidence="3">The sequence shown here is derived from an EMBL/GenBank/DDBJ whole genome shotgun (WGS) entry which is preliminary data.</text>
</comment>
<dbReference type="Gene3D" id="3.40.50.620">
    <property type="entry name" value="HUPs"/>
    <property type="match status" value="1"/>
</dbReference>
<protein>
    <submittedName>
        <fullName evidence="3">Universal stress protein</fullName>
    </submittedName>
</protein>
<dbReference type="RefSeq" id="WP_413779118.1">
    <property type="nucleotide sequence ID" value="NZ_JAUOZS010000001.1"/>
</dbReference>
<dbReference type="SUPFAM" id="SSF52402">
    <property type="entry name" value="Adenine nucleotide alpha hydrolases-like"/>
    <property type="match status" value="1"/>
</dbReference>
<accession>A0ABU3NUT6</accession>
<gene>
    <name evidence="3" type="ORF">Q4T40_04920</name>
</gene>
<dbReference type="InterPro" id="IPR006016">
    <property type="entry name" value="UspA"/>
</dbReference>
<dbReference type="InterPro" id="IPR006015">
    <property type="entry name" value="Universal_stress_UspA"/>
</dbReference>
<dbReference type="Pfam" id="PF00582">
    <property type="entry name" value="Usp"/>
    <property type="match status" value="1"/>
</dbReference>
<evidence type="ECO:0000256" key="1">
    <source>
        <dbReference type="ARBA" id="ARBA00008791"/>
    </source>
</evidence>
<evidence type="ECO:0000259" key="2">
    <source>
        <dbReference type="Pfam" id="PF00582"/>
    </source>
</evidence>